<feature type="transmembrane region" description="Helical" evidence="1">
    <location>
        <begin position="61"/>
        <end position="80"/>
    </location>
</feature>
<keyword evidence="2" id="KW-0067">ATP-binding</keyword>
<keyword evidence="3" id="KW-1185">Reference proteome</keyword>
<keyword evidence="1" id="KW-1133">Transmembrane helix</keyword>
<dbReference type="HOGENOM" id="CLU_483183_0_0_1"/>
<feature type="transmembrane region" description="Helical" evidence="1">
    <location>
        <begin position="100"/>
        <end position="122"/>
    </location>
</feature>
<organism evidence="2 3">
    <name type="scientific">Metarhizium guizhouense (strain ARSEF 977)</name>
    <dbReference type="NCBI Taxonomy" id="1276136"/>
    <lineage>
        <taxon>Eukaryota</taxon>
        <taxon>Fungi</taxon>
        <taxon>Dikarya</taxon>
        <taxon>Ascomycota</taxon>
        <taxon>Pezizomycotina</taxon>
        <taxon>Sordariomycetes</taxon>
        <taxon>Hypocreomycetidae</taxon>
        <taxon>Hypocreales</taxon>
        <taxon>Clavicipitaceae</taxon>
        <taxon>Metarhizium</taxon>
    </lineage>
</organism>
<keyword evidence="1" id="KW-0472">Membrane</keyword>
<sequence length="564" mass="62486">MTKLPQVVPRRRGRLLNILFTASLALVSLICYTLLIILYVQPELYHIPSLVHVDGSSSIKPSVAVSLITAILAAATSAFITRCVEPSLWLKLAPGHTRHLAQWTVSPLAGLTYAVSGGFWLVRMSGLLLLAVYVVSPVLLAGISQTDLVTVSSTTSSHAADYWGPWINRGNYRSRGGSAGDLVFGMAVQASNGNFAPPVAPVCADDTCSMSTTSSALLATCDARTMPNTNNMGLTSSIVVKQKFNLIDFWGRYEWQGRGFSHHHGLYWLSGHPDLDPDNDESRTRFARVWGYHISAVNPEPQRIQAPGEGNPLTLNLLQHPVTVQFLSMVVNRVQRRHCNNYCMQLNKRTKQVECRFGFPHGQRLLASLDKLPHSKHWCFRGERNDSQINHYNRLLTVAWLANTDISPCTSLQQVVDYAAKYCSKSEKKSESFAQIGKALMPRVKDQNPLISFTSKLLNQLVAERDYSKQEVSHLLLGLPLQEGSRTCLYVDCRNPDRHSRSLQLDGDEVDEAPNVYEKYKQRPTVASAKTPGNQPLHRVDVGDLHSANAILITPPNEGVTTTP</sequence>
<evidence type="ECO:0000313" key="3">
    <source>
        <dbReference type="Proteomes" id="UP000031192"/>
    </source>
</evidence>
<dbReference type="EMBL" id="AZNH01000090">
    <property type="protein sequence ID" value="KID82366.1"/>
    <property type="molecule type" value="Genomic_DNA"/>
</dbReference>
<proteinExistence type="predicted"/>
<keyword evidence="2" id="KW-0347">Helicase</keyword>
<evidence type="ECO:0000313" key="2">
    <source>
        <dbReference type="EMBL" id="KID82366.1"/>
    </source>
</evidence>
<protein>
    <submittedName>
        <fullName evidence="2">ATP-dependent DNA helicase PIF1</fullName>
    </submittedName>
</protein>
<keyword evidence="1" id="KW-0812">Transmembrane</keyword>
<evidence type="ECO:0000256" key="1">
    <source>
        <dbReference type="SAM" id="Phobius"/>
    </source>
</evidence>
<reference evidence="2 3" key="1">
    <citation type="journal article" date="2014" name="Proc. Natl. Acad. Sci. U.S.A.">
        <title>Trajectory and genomic determinants of fungal-pathogen speciation and host adaptation.</title>
        <authorList>
            <person name="Hu X."/>
            <person name="Xiao G."/>
            <person name="Zheng P."/>
            <person name="Shang Y."/>
            <person name="Su Y."/>
            <person name="Zhang X."/>
            <person name="Liu X."/>
            <person name="Zhan S."/>
            <person name="St Leger R.J."/>
            <person name="Wang C."/>
        </authorList>
    </citation>
    <scope>NUCLEOTIDE SEQUENCE [LARGE SCALE GENOMIC DNA]</scope>
    <source>
        <strain evidence="2 3">ARSEF 977</strain>
    </source>
</reference>
<gene>
    <name evidence="2" type="ORF">MGU_10306</name>
</gene>
<keyword evidence="2" id="KW-0547">Nucleotide-binding</keyword>
<keyword evidence="2" id="KW-0378">Hydrolase</keyword>
<dbReference type="Proteomes" id="UP000031192">
    <property type="component" value="Unassembled WGS sequence"/>
</dbReference>
<dbReference type="GO" id="GO:0004386">
    <property type="term" value="F:helicase activity"/>
    <property type="evidence" value="ECO:0007669"/>
    <property type="project" value="UniProtKB-KW"/>
</dbReference>
<name>A0A0B4GXW5_METGA</name>
<dbReference type="AlphaFoldDB" id="A0A0B4GXW5"/>
<accession>A0A0B4GXW5</accession>
<comment type="caution">
    <text evidence="2">The sequence shown here is derived from an EMBL/GenBank/DDBJ whole genome shotgun (WGS) entry which is preliminary data.</text>
</comment>
<feature type="transmembrane region" description="Helical" evidence="1">
    <location>
        <begin position="15"/>
        <end position="40"/>
    </location>
</feature>